<sequence length="340" mass="37865">MKQTLILALVASLFLVSCTKDKEILNVLNTYNLEMESKGYVLGETIELPQEVTQNAKTITLSFGDQSTDKLVVDPKFFLLGDNAVTFQVETSSGEVLSQDATINVFAKNPEKEQNFEIVQQYPHDTSLFTQGFYLEGNTIYESDGKNGGSRLVTYPLGSTTLSQVTMQPQDVFAEGLAVVGDKIFQLTWYNKKGFIYDKNTLNLLGEFPYPGMMGEGWGLTFDGKQLIASDGSKNLYFLDSENPSTILKVIGVAGHKEVFSQLNELEYHKGFIYANVWQKPIVLKIDPAFGEVVATYDFSQLALKHTTGNDDVLNGITFKGENMLVTGKNWPTIYEVRTN</sequence>
<keyword evidence="2" id="KW-1185">Reference proteome</keyword>
<organism evidence="1 2">
    <name type="scientific">Planobacterium oryzisoli</name>
    <dbReference type="NCBI Taxonomy" id="2771435"/>
    <lineage>
        <taxon>Bacteria</taxon>
        <taxon>Pseudomonadati</taxon>
        <taxon>Bacteroidota</taxon>
        <taxon>Flavobacteriia</taxon>
        <taxon>Flavobacteriales</taxon>
        <taxon>Weeksellaceae</taxon>
        <taxon>Chryseobacterium group</taxon>
        <taxon>Chryseobacterium</taxon>
    </lineage>
</organism>
<name>A0A930YTR3_9FLAO</name>
<comment type="caution">
    <text evidence="1">The sequence shown here is derived from an EMBL/GenBank/DDBJ whole genome shotgun (WGS) entry which is preliminary data.</text>
</comment>
<dbReference type="EMBL" id="JADKYY010000001">
    <property type="protein sequence ID" value="MBF5026200.1"/>
    <property type="molecule type" value="Genomic_DNA"/>
</dbReference>
<accession>A0A930YTR3</accession>
<dbReference type="SUPFAM" id="SSF50969">
    <property type="entry name" value="YVTN repeat-like/Quinoprotein amine dehydrogenase"/>
    <property type="match status" value="1"/>
</dbReference>
<gene>
    <name evidence="1" type="ORF">IC612_00110</name>
</gene>
<proteinExistence type="predicted"/>
<dbReference type="InterPro" id="IPR007788">
    <property type="entry name" value="QCT"/>
</dbReference>
<dbReference type="GO" id="GO:0016603">
    <property type="term" value="F:glutaminyl-peptide cyclotransferase activity"/>
    <property type="evidence" value="ECO:0007669"/>
    <property type="project" value="InterPro"/>
</dbReference>
<protein>
    <submittedName>
        <fullName evidence="1">Glutaminyl-peptide cyclotransferase</fullName>
    </submittedName>
</protein>
<dbReference type="PANTHER" id="PTHR31270:SF1">
    <property type="entry name" value="GLUTAMINYL-PEPTIDE CYCLOTRANSFERASE"/>
    <property type="match status" value="1"/>
</dbReference>
<dbReference type="RefSeq" id="WP_194738137.1">
    <property type="nucleotide sequence ID" value="NZ_JADKYY010000001.1"/>
</dbReference>
<evidence type="ECO:0000313" key="1">
    <source>
        <dbReference type="EMBL" id="MBF5026200.1"/>
    </source>
</evidence>
<dbReference type="Pfam" id="PF05096">
    <property type="entry name" value="Glu_cyclase_2"/>
    <property type="match status" value="1"/>
</dbReference>
<dbReference type="PROSITE" id="PS51257">
    <property type="entry name" value="PROKAR_LIPOPROTEIN"/>
    <property type="match status" value="1"/>
</dbReference>
<dbReference type="AlphaFoldDB" id="A0A930YTR3"/>
<dbReference type="InterPro" id="IPR011044">
    <property type="entry name" value="Quino_amine_DH_bsu"/>
</dbReference>
<reference evidence="1" key="1">
    <citation type="submission" date="2020-11" db="EMBL/GenBank/DDBJ databases">
        <title>Genome seq and assembly of Planobacterium sp.</title>
        <authorList>
            <person name="Chhetri G."/>
        </authorList>
    </citation>
    <scope>NUCLEOTIDE SEQUENCE</scope>
    <source>
        <strain evidence="1">GCR5</strain>
    </source>
</reference>
<evidence type="ECO:0000313" key="2">
    <source>
        <dbReference type="Proteomes" id="UP000694480"/>
    </source>
</evidence>
<dbReference type="PANTHER" id="PTHR31270">
    <property type="entry name" value="GLUTAMINYL-PEPTIDE CYCLOTRANSFERASE"/>
    <property type="match status" value="1"/>
</dbReference>
<dbReference type="Proteomes" id="UP000694480">
    <property type="component" value="Unassembled WGS sequence"/>
</dbReference>